<name>N9ADX4_9GAMM</name>
<gene>
    <name evidence="1" type="ORF">F955_02186</name>
</gene>
<accession>N9ADX4</accession>
<dbReference type="HOGENOM" id="CLU_2748574_0_0_6"/>
<organism evidence="1 2">
    <name type="scientific">Acinetobacter schindleri CIP 107287</name>
    <dbReference type="NCBI Taxonomy" id="1217988"/>
    <lineage>
        <taxon>Bacteria</taxon>
        <taxon>Pseudomonadati</taxon>
        <taxon>Pseudomonadota</taxon>
        <taxon>Gammaproteobacteria</taxon>
        <taxon>Moraxellales</taxon>
        <taxon>Moraxellaceae</taxon>
        <taxon>Acinetobacter</taxon>
    </lineage>
</organism>
<sequence length="70" mass="7861">MLRQRNSYNIFEMHILIVEDETKIAEFLAKTGGLGLSIVKSIMMLHDGEAYAYNSQQGIVFGLSLDLNIV</sequence>
<dbReference type="SUPFAM" id="SSF55874">
    <property type="entry name" value="ATPase domain of HSP90 chaperone/DNA topoisomerase II/histidine kinase"/>
    <property type="match status" value="1"/>
</dbReference>
<reference evidence="1 2" key="1">
    <citation type="submission" date="2013-02" db="EMBL/GenBank/DDBJ databases">
        <title>The Genome Sequence of Acinetobacter schindleri CIP 107287.</title>
        <authorList>
            <consortium name="The Broad Institute Genome Sequencing Platform"/>
            <consortium name="The Broad Institute Genome Sequencing Center for Infectious Disease"/>
            <person name="Cerqueira G."/>
            <person name="Feldgarden M."/>
            <person name="Courvalin P."/>
            <person name="Perichon B."/>
            <person name="Grillot-Courvalin C."/>
            <person name="Clermont D."/>
            <person name="Rocha E."/>
            <person name="Yoon E.-J."/>
            <person name="Nemec A."/>
            <person name="Walker B."/>
            <person name="Young S.K."/>
            <person name="Zeng Q."/>
            <person name="Gargeya S."/>
            <person name="Fitzgerald M."/>
            <person name="Haas B."/>
            <person name="Abouelleil A."/>
            <person name="Alvarado L."/>
            <person name="Arachchi H.M."/>
            <person name="Berlin A.M."/>
            <person name="Chapman S.B."/>
            <person name="Dewar J."/>
            <person name="Goldberg J."/>
            <person name="Griggs A."/>
            <person name="Gujja S."/>
            <person name="Hansen M."/>
            <person name="Howarth C."/>
            <person name="Imamovic A."/>
            <person name="Larimer J."/>
            <person name="McCowan C."/>
            <person name="Murphy C."/>
            <person name="Neiman D."/>
            <person name="Pearson M."/>
            <person name="Priest M."/>
            <person name="Roberts A."/>
            <person name="Saif S."/>
            <person name="Shea T."/>
            <person name="Sisk P."/>
            <person name="Sykes S."/>
            <person name="Wortman J."/>
            <person name="Nusbaum C."/>
            <person name="Birren B."/>
        </authorList>
    </citation>
    <scope>NUCLEOTIDE SEQUENCE [LARGE SCALE GENOMIC DNA]</scope>
    <source>
        <strain evidence="1 2">CIP 107287</strain>
    </source>
</reference>
<dbReference type="InterPro" id="IPR036890">
    <property type="entry name" value="HATPase_C_sf"/>
</dbReference>
<dbReference type="Proteomes" id="UP000018440">
    <property type="component" value="Unassembled WGS sequence"/>
</dbReference>
<dbReference type="EMBL" id="APPQ01000026">
    <property type="protein sequence ID" value="ENV44294.1"/>
    <property type="molecule type" value="Genomic_DNA"/>
</dbReference>
<dbReference type="AlphaFoldDB" id="N9ADX4"/>
<protein>
    <recommendedName>
        <fullName evidence="3">Histidine kinase/HSP90-like ATPase domain-containing protein</fullName>
    </recommendedName>
</protein>
<dbReference type="Gene3D" id="3.30.565.10">
    <property type="entry name" value="Histidine kinase-like ATPase, C-terminal domain"/>
    <property type="match status" value="1"/>
</dbReference>
<comment type="caution">
    <text evidence="1">The sequence shown here is derived from an EMBL/GenBank/DDBJ whole genome shotgun (WGS) entry which is preliminary data.</text>
</comment>
<evidence type="ECO:0000313" key="1">
    <source>
        <dbReference type="EMBL" id="ENV44294.1"/>
    </source>
</evidence>
<evidence type="ECO:0008006" key="3">
    <source>
        <dbReference type="Google" id="ProtNLM"/>
    </source>
</evidence>
<dbReference type="PATRIC" id="fig|1217988.3.peg.2104"/>
<proteinExistence type="predicted"/>
<evidence type="ECO:0000313" key="2">
    <source>
        <dbReference type="Proteomes" id="UP000018440"/>
    </source>
</evidence>